<dbReference type="Pfam" id="PF02104">
    <property type="entry name" value="SURF1"/>
    <property type="match status" value="1"/>
</dbReference>
<name>A0A944DPU8_DENI1</name>
<dbReference type="Proteomes" id="UP000694660">
    <property type="component" value="Unassembled WGS sequence"/>
</dbReference>
<comment type="subcellular location">
    <subcellularLocation>
        <location evidence="6">Cell membrane</location>
        <topology evidence="6">Multi-pass membrane protein</topology>
    </subcellularLocation>
    <subcellularLocation>
        <location evidence="1">Membrane</location>
    </subcellularLocation>
</comment>
<dbReference type="PANTHER" id="PTHR23427:SF2">
    <property type="entry name" value="SURFEIT LOCUS PROTEIN 1"/>
    <property type="match status" value="1"/>
</dbReference>
<protein>
    <recommendedName>
        <fullName evidence="6">SURF1-like protein</fullName>
    </recommendedName>
</protein>
<evidence type="ECO:0000313" key="8">
    <source>
        <dbReference type="Proteomes" id="UP000694660"/>
    </source>
</evidence>
<keyword evidence="3 6" id="KW-0812">Transmembrane</keyword>
<evidence type="ECO:0000256" key="5">
    <source>
        <dbReference type="ARBA" id="ARBA00023136"/>
    </source>
</evidence>
<dbReference type="AlphaFoldDB" id="A0A944DPU8"/>
<dbReference type="InterPro" id="IPR002994">
    <property type="entry name" value="Surf1/Shy1"/>
</dbReference>
<dbReference type="GO" id="GO:0005886">
    <property type="term" value="C:plasma membrane"/>
    <property type="evidence" value="ECO:0007669"/>
    <property type="project" value="UniProtKB-SubCell"/>
</dbReference>
<comment type="caution">
    <text evidence="6">Lacks conserved residue(s) required for the propagation of feature annotation.</text>
</comment>
<reference evidence="8" key="1">
    <citation type="journal article" date="2022" name="ISME J.">
        <title>Genetic and phylogenetic analysis of dissimilatory iodate-reducing bacteria identifies potential niches across the world's oceans.</title>
        <authorList>
            <person name="Reyes-Umana V."/>
            <person name="Henning Z."/>
            <person name="Lee K."/>
            <person name="Barnum T.P."/>
            <person name="Coates J.D."/>
        </authorList>
    </citation>
    <scope>NUCLEOTIDE SEQUENCE [LARGE SCALE GENOMIC DNA]</scope>
    <source>
        <strain evidence="8">IR12</strain>
    </source>
</reference>
<comment type="caution">
    <text evidence="7">The sequence shown here is derived from an EMBL/GenBank/DDBJ whole genome shotgun (WGS) entry which is preliminary data.</text>
</comment>
<dbReference type="EMBL" id="JAEKFT010000017">
    <property type="protein sequence ID" value="MBT0962449.1"/>
    <property type="molecule type" value="Genomic_DNA"/>
</dbReference>
<evidence type="ECO:0000256" key="4">
    <source>
        <dbReference type="ARBA" id="ARBA00022989"/>
    </source>
</evidence>
<feature type="transmembrane region" description="Helical" evidence="6">
    <location>
        <begin position="12"/>
        <end position="28"/>
    </location>
</feature>
<gene>
    <name evidence="7" type="ORF">I8J34_14810</name>
</gene>
<proteinExistence type="inferred from homology"/>
<dbReference type="CDD" id="cd06662">
    <property type="entry name" value="SURF1"/>
    <property type="match status" value="1"/>
</dbReference>
<keyword evidence="5 6" id="KW-0472">Membrane</keyword>
<keyword evidence="4 6" id="KW-1133">Transmembrane helix</keyword>
<accession>A0A944DPU8</accession>
<evidence type="ECO:0000256" key="6">
    <source>
        <dbReference type="RuleBase" id="RU363076"/>
    </source>
</evidence>
<keyword evidence="6" id="KW-1003">Cell membrane</keyword>
<dbReference type="PROSITE" id="PS50895">
    <property type="entry name" value="SURF1"/>
    <property type="match status" value="1"/>
</dbReference>
<keyword evidence="8" id="KW-1185">Reference proteome</keyword>
<dbReference type="PANTHER" id="PTHR23427">
    <property type="entry name" value="SURFEIT LOCUS PROTEIN"/>
    <property type="match status" value="1"/>
</dbReference>
<evidence type="ECO:0000256" key="1">
    <source>
        <dbReference type="ARBA" id="ARBA00004370"/>
    </source>
</evidence>
<dbReference type="InterPro" id="IPR045214">
    <property type="entry name" value="Surf1/Surf4"/>
</dbReference>
<evidence type="ECO:0000256" key="2">
    <source>
        <dbReference type="ARBA" id="ARBA00007165"/>
    </source>
</evidence>
<evidence type="ECO:0000313" key="7">
    <source>
        <dbReference type="EMBL" id="MBT0962449.1"/>
    </source>
</evidence>
<comment type="similarity">
    <text evidence="2 6">Belongs to the SURF1 family.</text>
</comment>
<evidence type="ECO:0000256" key="3">
    <source>
        <dbReference type="ARBA" id="ARBA00022692"/>
    </source>
</evidence>
<sequence length="236" mass="26212">MSGMRVKDVVPYLVGVLVCVLTVQLGLWQTRRAEEKLALGERMAAEAEAPMTVLAAAPEEWQAVRLTGHWLTAGSIYLDNRVHHGQPGYQLLTPLQTEDGRRVLVKRGWLAAGRDRTVLPSVRTPEGEVFVSGRVRRPEAKPYSLADTPSEGARWQYLDLAAYRAQTGIAVADVVVEQTDPSSDGLIRDWPRPDLGVDRHRGYAVQWFGLAALSAGLCGWFGWRRWRHDGSSQDDA</sequence>
<organism evidence="7 8">
    <name type="scientific">Denitromonas iodatirespirans</name>
    <dbReference type="NCBI Taxonomy" id="2795389"/>
    <lineage>
        <taxon>Bacteria</taxon>
        <taxon>Pseudomonadati</taxon>
        <taxon>Pseudomonadota</taxon>
        <taxon>Betaproteobacteria</taxon>
        <taxon>Rhodocyclales</taxon>
        <taxon>Zoogloeaceae</taxon>
        <taxon>Denitromonas</taxon>
    </lineage>
</organism>